<dbReference type="AlphaFoldDB" id="A0AAV5RDJ9"/>
<dbReference type="EMBL" id="BTGC01000003">
    <property type="protein sequence ID" value="GMM49615.1"/>
    <property type="molecule type" value="Genomic_DNA"/>
</dbReference>
<dbReference type="InterPro" id="IPR003877">
    <property type="entry name" value="SPRY_dom"/>
</dbReference>
<dbReference type="Proteomes" id="UP001362899">
    <property type="component" value="Unassembled WGS sequence"/>
</dbReference>
<dbReference type="GO" id="GO:0048188">
    <property type="term" value="C:Set1C/COMPASS complex"/>
    <property type="evidence" value="ECO:0007669"/>
    <property type="project" value="InterPro"/>
</dbReference>
<evidence type="ECO:0000313" key="6">
    <source>
        <dbReference type="Proteomes" id="UP001362899"/>
    </source>
</evidence>
<comment type="caution">
    <text evidence="5">The sequence shown here is derived from an EMBL/GenBank/DDBJ whole genome shotgun (WGS) entry which is preliminary data.</text>
</comment>
<organism evidence="5 6">
    <name type="scientific">Starmerella bacillaris</name>
    <name type="common">Yeast</name>
    <name type="synonym">Candida zemplinina</name>
    <dbReference type="NCBI Taxonomy" id="1247836"/>
    <lineage>
        <taxon>Eukaryota</taxon>
        <taxon>Fungi</taxon>
        <taxon>Dikarya</taxon>
        <taxon>Ascomycota</taxon>
        <taxon>Saccharomycotina</taxon>
        <taxon>Dipodascomycetes</taxon>
        <taxon>Dipodascales</taxon>
        <taxon>Trichomonascaceae</taxon>
        <taxon>Starmerella</taxon>
    </lineage>
</organism>
<dbReference type="PANTHER" id="PTHR10598:SF0">
    <property type="entry name" value="SET1_ASH2 HISTONE METHYLTRANSFERASE COMPLEX SUBUNIT ASH2"/>
    <property type="match status" value="1"/>
</dbReference>
<dbReference type="InterPro" id="IPR043136">
    <property type="entry name" value="B30.2/SPRY_sf"/>
</dbReference>
<keyword evidence="6" id="KW-1185">Reference proteome</keyword>
<evidence type="ECO:0000313" key="5">
    <source>
        <dbReference type="EMBL" id="GMM49615.1"/>
    </source>
</evidence>
<comment type="similarity">
    <text evidence="3">Belongs to the cclA family.</text>
</comment>
<dbReference type="InterPro" id="IPR013320">
    <property type="entry name" value="ConA-like_dom_sf"/>
</dbReference>
<protein>
    <recommendedName>
        <fullName evidence="4">SPRY domain-containing protein</fullName>
    </recommendedName>
</protein>
<feature type="domain" description="SPRY" evidence="4">
    <location>
        <begin position="127"/>
        <end position="315"/>
    </location>
</feature>
<gene>
    <name evidence="5" type="ORF">DASB73_005730</name>
</gene>
<accession>A0AAV5RDJ9</accession>
<dbReference type="InterPro" id="IPR037353">
    <property type="entry name" value="ASH2"/>
</dbReference>
<comment type="subcellular location">
    <subcellularLocation>
        <location evidence="1">Nucleus</location>
    </subcellularLocation>
</comment>
<evidence type="ECO:0000259" key="4">
    <source>
        <dbReference type="SMART" id="SM00449"/>
    </source>
</evidence>
<dbReference type="SUPFAM" id="SSF49899">
    <property type="entry name" value="Concanavalin A-like lectins/glucanases"/>
    <property type="match status" value="1"/>
</dbReference>
<dbReference type="GO" id="GO:0000976">
    <property type="term" value="F:transcription cis-regulatory region binding"/>
    <property type="evidence" value="ECO:0007669"/>
    <property type="project" value="TreeGrafter"/>
</dbReference>
<keyword evidence="2" id="KW-0539">Nucleus</keyword>
<reference evidence="5 6" key="1">
    <citation type="journal article" date="2023" name="Elife">
        <title>Identification of key yeast species and microbe-microbe interactions impacting larval growth of Drosophila in the wild.</title>
        <authorList>
            <person name="Mure A."/>
            <person name="Sugiura Y."/>
            <person name="Maeda R."/>
            <person name="Honda K."/>
            <person name="Sakurai N."/>
            <person name="Takahashi Y."/>
            <person name="Watada M."/>
            <person name="Katoh T."/>
            <person name="Gotoh A."/>
            <person name="Gotoh Y."/>
            <person name="Taniguchi I."/>
            <person name="Nakamura K."/>
            <person name="Hayashi T."/>
            <person name="Katayama T."/>
            <person name="Uemura T."/>
            <person name="Hattori Y."/>
        </authorList>
    </citation>
    <scope>NUCLEOTIDE SEQUENCE [LARGE SCALE GENOMIC DNA]</scope>
    <source>
        <strain evidence="5 6">SB-73</strain>
    </source>
</reference>
<dbReference type="Gene3D" id="2.60.120.920">
    <property type="match status" value="1"/>
</dbReference>
<evidence type="ECO:0000256" key="1">
    <source>
        <dbReference type="ARBA" id="ARBA00004123"/>
    </source>
</evidence>
<proteinExistence type="inferred from homology"/>
<dbReference type="PANTHER" id="PTHR10598">
    <property type="entry name" value="SET1/ASH2 HISTONE METHYLTRANSFERASE COMPLEX SUBUNIT ASH2"/>
    <property type="match status" value="1"/>
</dbReference>
<dbReference type="CDD" id="cd12872">
    <property type="entry name" value="SPRY_Ash2"/>
    <property type="match status" value="1"/>
</dbReference>
<evidence type="ECO:0000256" key="2">
    <source>
        <dbReference type="ARBA" id="ARBA00023242"/>
    </source>
</evidence>
<sequence length="375" mass="42557">MDHEKSEQDKASPAVSALSSWHNRFDPYYYEQLLAPKLNISEKSILDKNTPKYNPRFRWDYGTANLPHFPHIRFTNCEPENYEAGANPLDRGDDSYMYESQFLGKKTQIITSKDKFSMCKANVCIRGGEWYFEIGIKKTNVKCGIGRREALCNAAAGSNSYSYAIHDRLGEMVHCAVPRKFCDPLKPGDVLGFHIKMPIDSKPSNVIRTRTPAIYNDQVFLESVDYADNYDIAAHASKGTYLDPPKEELIAGSFCRVFVNGDYKGALAEPLRDFRVPHCDLCFDLSSHDDGLIGYFPIISTYDEGAAEFILGPDFRYSKPTTARPLNERFYEQIADDVTSDILNDVLYGRMDRLCPEEYLNETSSKRLVAINTSN</sequence>
<name>A0AAV5RDJ9_STABA</name>
<evidence type="ECO:0000256" key="3">
    <source>
        <dbReference type="ARBA" id="ARBA00038149"/>
    </source>
</evidence>
<dbReference type="SMART" id="SM00449">
    <property type="entry name" value="SPRY"/>
    <property type="match status" value="1"/>
</dbReference>